<evidence type="ECO:0000256" key="1">
    <source>
        <dbReference type="SAM" id="SignalP"/>
    </source>
</evidence>
<sequence>MKFSVATPDLFVATALAASGCIAARQEAGAVFDRGVNNGRPVATGACCIANTSKKGDTCTQSNGAAGICSVANTAGCKTYLKASENRMLTFGVMGGARLTCT</sequence>
<evidence type="ECO:0000313" key="3">
    <source>
        <dbReference type="Proteomes" id="UP000184330"/>
    </source>
</evidence>
<dbReference type="AlphaFoldDB" id="A0A1L7X735"/>
<dbReference type="Proteomes" id="UP000184330">
    <property type="component" value="Unassembled WGS sequence"/>
</dbReference>
<dbReference type="OrthoDB" id="4153862at2759"/>
<dbReference type="EMBL" id="FJOG01000017">
    <property type="protein sequence ID" value="CZR60834.1"/>
    <property type="molecule type" value="Genomic_DNA"/>
</dbReference>
<name>A0A1L7X735_9HELO</name>
<proteinExistence type="predicted"/>
<dbReference type="PROSITE" id="PS51257">
    <property type="entry name" value="PROKAR_LIPOPROTEIN"/>
    <property type="match status" value="1"/>
</dbReference>
<organism evidence="2 3">
    <name type="scientific">Phialocephala subalpina</name>
    <dbReference type="NCBI Taxonomy" id="576137"/>
    <lineage>
        <taxon>Eukaryota</taxon>
        <taxon>Fungi</taxon>
        <taxon>Dikarya</taxon>
        <taxon>Ascomycota</taxon>
        <taxon>Pezizomycotina</taxon>
        <taxon>Leotiomycetes</taxon>
        <taxon>Helotiales</taxon>
        <taxon>Mollisiaceae</taxon>
        <taxon>Phialocephala</taxon>
        <taxon>Phialocephala fortinii species complex</taxon>
    </lineage>
</organism>
<reference evidence="2 3" key="1">
    <citation type="submission" date="2016-03" db="EMBL/GenBank/DDBJ databases">
        <authorList>
            <person name="Ploux O."/>
        </authorList>
    </citation>
    <scope>NUCLEOTIDE SEQUENCE [LARGE SCALE GENOMIC DNA]</scope>
    <source>
        <strain evidence="2 3">UAMH 11012</strain>
    </source>
</reference>
<gene>
    <name evidence="2" type="ORF">PAC_10730</name>
</gene>
<keyword evidence="3" id="KW-1185">Reference proteome</keyword>
<keyword evidence="1" id="KW-0732">Signal</keyword>
<protein>
    <submittedName>
        <fullName evidence="2">Uncharacterized protein</fullName>
    </submittedName>
</protein>
<feature type="signal peptide" evidence="1">
    <location>
        <begin position="1"/>
        <end position="17"/>
    </location>
</feature>
<accession>A0A1L7X735</accession>
<feature type="chain" id="PRO_5013132153" evidence="1">
    <location>
        <begin position="18"/>
        <end position="102"/>
    </location>
</feature>
<evidence type="ECO:0000313" key="2">
    <source>
        <dbReference type="EMBL" id="CZR60834.1"/>
    </source>
</evidence>